<dbReference type="Pfam" id="PF08774">
    <property type="entry name" value="VRR_NUC"/>
    <property type="match status" value="1"/>
</dbReference>
<dbReference type="Gene3D" id="3.40.1350.10">
    <property type="match status" value="1"/>
</dbReference>
<protein>
    <submittedName>
        <fullName evidence="5">VRR-NUC domain-containing protein</fullName>
    </submittedName>
</protein>
<evidence type="ECO:0000313" key="6">
    <source>
        <dbReference type="Proteomes" id="UP000319499"/>
    </source>
</evidence>
<comment type="caution">
    <text evidence="5">The sequence shown here is derived from an EMBL/GenBank/DDBJ whole genome shotgun (WGS) entry which is preliminary data.</text>
</comment>
<evidence type="ECO:0000256" key="1">
    <source>
        <dbReference type="ARBA" id="ARBA00001946"/>
    </source>
</evidence>
<keyword evidence="3" id="KW-0378">Hydrolase</keyword>
<gene>
    <name evidence="5" type="ORF">ETU09_05855</name>
</gene>
<dbReference type="Proteomes" id="UP000319499">
    <property type="component" value="Unassembled WGS sequence"/>
</dbReference>
<evidence type="ECO:0000313" key="5">
    <source>
        <dbReference type="EMBL" id="TWP28482.1"/>
    </source>
</evidence>
<keyword evidence="2" id="KW-0540">Nuclease</keyword>
<dbReference type="InterPro" id="IPR011856">
    <property type="entry name" value="tRNA_endonuc-like_dom_sf"/>
</dbReference>
<name>A0A563DEB6_9FLAO</name>
<accession>A0A563DEB6</accession>
<keyword evidence="6" id="KW-1185">Reference proteome</keyword>
<dbReference type="AlphaFoldDB" id="A0A563DEB6"/>
<dbReference type="GO" id="GO:0003676">
    <property type="term" value="F:nucleic acid binding"/>
    <property type="evidence" value="ECO:0007669"/>
    <property type="project" value="InterPro"/>
</dbReference>
<evidence type="ECO:0000259" key="4">
    <source>
        <dbReference type="SMART" id="SM00990"/>
    </source>
</evidence>
<evidence type="ECO:0000256" key="3">
    <source>
        <dbReference type="ARBA" id="ARBA00022801"/>
    </source>
</evidence>
<reference evidence="5 6" key="1">
    <citation type="submission" date="2019-02" db="EMBL/GenBank/DDBJ databases">
        <title>Apibacter muscae sp. nov.: a novel member of the house fly microbiota.</title>
        <authorList>
            <person name="Park R."/>
        </authorList>
    </citation>
    <scope>NUCLEOTIDE SEQUENCE [LARGE SCALE GENOMIC DNA]</scope>
    <source>
        <strain evidence="5 6">AL1</strain>
    </source>
</reference>
<feature type="domain" description="VRR-NUC" evidence="4">
    <location>
        <begin position="11"/>
        <end position="110"/>
    </location>
</feature>
<evidence type="ECO:0000256" key="2">
    <source>
        <dbReference type="ARBA" id="ARBA00022722"/>
    </source>
</evidence>
<organism evidence="5 6">
    <name type="scientific">Apibacter muscae</name>
    <dbReference type="NCBI Taxonomy" id="2509004"/>
    <lineage>
        <taxon>Bacteria</taxon>
        <taxon>Pseudomonadati</taxon>
        <taxon>Bacteroidota</taxon>
        <taxon>Flavobacteriia</taxon>
        <taxon>Flavobacteriales</taxon>
        <taxon>Weeksellaceae</taxon>
        <taxon>Apibacter</taxon>
    </lineage>
</organism>
<dbReference type="OrthoDB" id="1272564at2"/>
<dbReference type="GO" id="GO:0004518">
    <property type="term" value="F:nuclease activity"/>
    <property type="evidence" value="ECO:0007669"/>
    <property type="project" value="UniProtKB-KW"/>
</dbReference>
<dbReference type="EMBL" id="SELH01000018">
    <property type="protein sequence ID" value="TWP28482.1"/>
    <property type="molecule type" value="Genomic_DNA"/>
</dbReference>
<sequence length="121" mass="13710">MGKYVNTKPRHSESKLQQACVRWFKIQYPKETIFAIPNGGKRNALEAKIMKGEGVLAGVSDLFVMKPSKNYCGLFIEMKTGKNKLSVNQKEFLTIAKSKGYKTAVCYSLDDFAKEVNNYMK</sequence>
<dbReference type="GO" id="GO:0016788">
    <property type="term" value="F:hydrolase activity, acting on ester bonds"/>
    <property type="evidence" value="ECO:0007669"/>
    <property type="project" value="InterPro"/>
</dbReference>
<dbReference type="SMART" id="SM00990">
    <property type="entry name" value="VRR_NUC"/>
    <property type="match status" value="1"/>
</dbReference>
<proteinExistence type="predicted"/>
<comment type="cofactor">
    <cofactor evidence="1">
        <name>Mg(2+)</name>
        <dbReference type="ChEBI" id="CHEBI:18420"/>
    </cofactor>
</comment>
<dbReference type="InterPro" id="IPR014883">
    <property type="entry name" value="VRR_NUC"/>
</dbReference>